<evidence type="ECO:0000256" key="8">
    <source>
        <dbReference type="ARBA" id="ARBA00022801"/>
    </source>
</evidence>
<dbReference type="GO" id="GO:0006281">
    <property type="term" value="P:DNA repair"/>
    <property type="evidence" value="ECO:0007669"/>
    <property type="project" value="UniProtKB-KW"/>
</dbReference>
<dbReference type="Gene3D" id="3.40.470.10">
    <property type="entry name" value="Uracil-DNA glycosylase-like domain"/>
    <property type="match status" value="1"/>
</dbReference>
<evidence type="ECO:0000256" key="9">
    <source>
        <dbReference type="ARBA" id="ARBA00023004"/>
    </source>
</evidence>
<keyword evidence="9" id="KW-0408">Iron</keyword>
<keyword evidence="6" id="KW-0479">Metal-binding</keyword>
<dbReference type="InterPro" id="IPR005122">
    <property type="entry name" value="Uracil-DNA_glycosylase-like"/>
</dbReference>
<dbReference type="PANTHER" id="PTHR33693">
    <property type="entry name" value="TYPE-5 URACIL-DNA GLYCOSYLASE"/>
    <property type="match status" value="1"/>
</dbReference>
<dbReference type="GO" id="GO:0046872">
    <property type="term" value="F:metal ion binding"/>
    <property type="evidence" value="ECO:0007669"/>
    <property type="project" value="UniProtKB-KW"/>
</dbReference>
<evidence type="ECO:0000313" key="15">
    <source>
        <dbReference type="Proteomes" id="UP000295678"/>
    </source>
</evidence>
<dbReference type="CDD" id="cd10030">
    <property type="entry name" value="UDG-F4_TTUDGA_SPO1dp_like"/>
    <property type="match status" value="1"/>
</dbReference>
<feature type="compositionally biased region" description="Low complexity" evidence="12">
    <location>
        <begin position="58"/>
        <end position="81"/>
    </location>
</feature>
<dbReference type="InterPro" id="IPR051536">
    <property type="entry name" value="UDG_Type-4/5"/>
</dbReference>
<evidence type="ECO:0000256" key="4">
    <source>
        <dbReference type="ARBA" id="ARBA00019403"/>
    </source>
</evidence>
<gene>
    <name evidence="14" type="ORF">EDC22_11041</name>
</gene>
<evidence type="ECO:0000259" key="13">
    <source>
        <dbReference type="SMART" id="SM00986"/>
    </source>
</evidence>
<dbReference type="AlphaFoldDB" id="A0A4R3M216"/>
<dbReference type="PANTHER" id="PTHR33693:SF1">
    <property type="entry name" value="TYPE-4 URACIL-DNA GLYCOSYLASE"/>
    <property type="match status" value="1"/>
</dbReference>
<dbReference type="GO" id="GO:0051539">
    <property type="term" value="F:4 iron, 4 sulfur cluster binding"/>
    <property type="evidence" value="ECO:0007669"/>
    <property type="project" value="UniProtKB-KW"/>
</dbReference>
<comment type="similarity">
    <text evidence="2">Belongs to the uracil-DNA glycosylase (UDG) superfamily. Type 4 (UDGa) family.</text>
</comment>
<dbReference type="EMBL" id="SMAK01000010">
    <property type="protein sequence ID" value="TCT07194.1"/>
    <property type="molecule type" value="Genomic_DNA"/>
</dbReference>
<dbReference type="SUPFAM" id="SSF52141">
    <property type="entry name" value="Uracil-DNA glycosylase-like"/>
    <property type="match status" value="1"/>
</dbReference>
<reference evidence="14 15" key="1">
    <citation type="submission" date="2019-03" db="EMBL/GenBank/DDBJ databases">
        <title>Genomic Encyclopedia of Type Strains, Phase IV (KMG-IV): sequencing the most valuable type-strain genomes for metagenomic binning, comparative biology and taxonomic classification.</title>
        <authorList>
            <person name="Goeker M."/>
        </authorList>
    </citation>
    <scope>NUCLEOTIDE SEQUENCE [LARGE SCALE GENOMIC DNA]</scope>
    <source>
        <strain evidence="14 15">DSM 19345</strain>
    </source>
</reference>
<sequence>MVRAMAGGREEDRRAALALLAWQLAAGVDEVVGNLPVNRLESAASIRGRPPATPRPMPSSATARSAPAPAAAAAQQGPSEAVMAARARAREAETLEQLRDILAGFDGCALRLTARNLCFADGNPQARIMFVGEAPGQEEDIQGAPFVGPAGKLLDRMLAAIGLDRTSVYITNVVYWRPPGNRTPTPQETQICRPFVERQIELADPDVLVLLGNASASVLLDRKEGILRLRGKWFDFDTGRRTIPAMPTLHPAYLLRQPGQKRLAWRDFLAIRKALDG</sequence>
<keyword evidence="11" id="KW-0234">DNA repair</keyword>
<dbReference type="NCBIfam" id="TIGR00758">
    <property type="entry name" value="UDG_fam4"/>
    <property type="match status" value="1"/>
</dbReference>
<organism evidence="14 15">
    <name type="scientific">Tepidamorphus gemmatus</name>
    <dbReference type="NCBI Taxonomy" id="747076"/>
    <lineage>
        <taxon>Bacteria</taxon>
        <taxon>Pseudomonadati</taxon>
        <taxon>Pseudomonadota</taxon>
        <taxon>Alphaproteobacteria</taxon>
        <taxon>Hyphomicrobiales</taxon>
        <taxon>Tepidamorphaceae</taxon>
        <taxon>Tepidamorphus</taxon>
    </lineage>
</organism>
<accession>A0A4R3M216</accession>
<evidence type="ECO:0000256" key="12">
    <source>
        <dbReference type="SAM" id="MobiDB-lite"/>
    </source>
</evidence>
<keyword evidence="10" id="KW-0411">Iron-sulfur</keyword>
<dbReference type="SMART" id="SM00986">
    <property type="entry name" value="UDG"/>
    <property type="match status" value="1"/>
</dbReference>
<dbReference type="Proteomes" id="UP000295678">
    <property type="component" value="Unassembled WGS sequence"/>
</dbReference>
<evidence type="ECO:0000256" key="2">
    <source>
        <dbReference type="ARBA" id="ARBA00006521"/>
    </source>
</evidence>
<evidence type="ECO:0000256" key="5">
    <source>
        <dbReference type="ARBA" id="ARBA00022485"/>
    </source>
</evidence>
<name>A0A4R3M216_9HYPH</name>
<dbReference type="InterPro" id="IPR005273">
    <property type="entry name" value="Ura-DNA_glyco_family4"/>
</dbReference>
<evidence type="ECO:0000256" key="7">
    <source>
        <dbReference type="ARBA" id="ARBA00022763"/>
    </source>
</evidence>
<keyword evidence="5" id="KW-0004">4Fe-4S</keyword>
<comment type="catalytic activity">
    <reaction evidence="1">
        <text>Hydrolyzes single-stranded DNA or mismatched double-stranded DNA and polynucleotides, releasing free uracil.</text>
        <dbReference type="EC" id="3.2.2.27"/>
    </reaction>
</comment>
<protein>
    <recommendedName>
        <fullName evidence="4">Type-4 uracil-DNA glycosylase</fullName>
        <ecNumber evidence="3">3.2.2.27</ecNumber>
    </recommendedName>
</protein>
<feature type="region of interest" description="Disordered" evidence="12">
    <location>
        <begin position="46"/>
        <end position="81"/>
    </location>
</feature>
<comment type="caution">
    <text evidence="14">The sequence shown here is derived from an EMBL/GenBank/DDBJ whole genome shotgun (WGS) entry which is preliminary data.</text>
</comment>
<dbReference type="SMART" id="SM00987">
    <property type="entry name" value="UreE_C"/>
    <property type="match status" value="1"/>
</dbReference>
<evidence type="ECO:0000256" key="3">
    <source>
        <dbReference type="ARBA" id="ARBA00012030"/>
    </source>
</evidence>
<keyword evidence="7" id="KW-0227">DNA damage</keyword>
<keyword evidence="8" id="KW-0378">Hydrolase</keyword>
<dbReference type="GO" id="GO:0004844">
    <property type="term" value="F:uracil DNA N-glycosylase activity"/>
    <property type="evidence" value="ECO:0007669"/>
    <property type="project" value="UniProtKB-EC"/>
</dbReference>
<keyword evidence="15" id="KW-1185">Reference proteome</keyword>
<evidence type="ECO:0000256" key="6">
    <source>
        <dbReference type="ARBA" id="ARBA00022723"/>
    </source>
</evidence>
<evidence type="ECO:0000256" key="1">
    <source>
        <dbReference type="ARBA" id="ARBA00001400"/>
    </source>
</evidence>
<dbReference type="Pfam" id="PF03167">
    <property type="entry name" value="UDG"/>
    <property type="match status" value="1"/>
</dbReference>
<evidence type="ECO:0000313" key="14">
    <source>
        <dbReference type="EMBL" id="TCT07194.1"/>
    </source>
</evidence>
<dbReference type="InterPro" id="IPR036895">
    <property type="entry name" value="Uracil-DNA_glycosylase-like_sf"/>
</dbReference>
<proteinExistence type="inferred from homology"/>
<evidence type="ECO:0000256" key="11">
    <source>
        <dbReference type="ARBA" id="ARBA00023204"/>
    </source>
</evidence>
<feature type="domain" description="Uracil-DNA glycosylase-like" evidence="13">
    <location>
        <begin position="119"/>
        <end position="269"/>
    </location>
</feature>
<evidence type="ECO:0000256" key="10">
    <source>
        <dbReference type="ARBA" id="ARBA00023014"/>
    </source>
</evidence>
<dbReference type="EC" id="3.2.2.27" evidence="3"/>